<accession>A0ABT3JG83</accession>
<dbReference type="InterPro" id="IPR006311">
    <property type="entry name" value="TAT_signal"/>
</dbReference>
<dbReference type="InterPro" id="IPR037165">
    <property type="entry name" value="AldOxase/xan_DH_Mopterin-bd_sf"/>
</dbReference>
<dbReference type="RefSeq" id="WP_264882779.1">
    <property type="nucleotide sequence ID" value="NZ_JAPDOB010000002.1"/>
</dbReference>
<dbReference type="Proteomes" id="UP001526246">
    <property type="component" value="Unassembled WGS sequence"/>
</dbReference>
<proteinExistence type="predicted"/>
<feature type="domain" description="Aldehyde oxidase/xanthine dehydrogenase second molybdopterin binding" evidence="2">
    <location>
        <begin position="43"/>
        <end position="173"/>
    </location>
</feature>
<protein>
    <submittedName>
        <fullName evidence="3">Molybdopterin-dependent oxidoreductase</fullName>
    </submittedName>
</protein>
<sequence length="647" mass="65991">MRIDRRTLLVGGGAGLGLVVAWAAWPRRFAPGLPIGKGEQVFGHYLKVGTDGRVTVAVPQVETGQGIWTALPQLLADELGADWTKVAVIPAPVGRVYDNQVLGGRGRTTAAATSVRAFAEPMRQAGATARIMLCAAAAKQWGVAAGECDTAGGFVLHEGKRLPFAALAEAAAQAAAPEDAPLRNRPAGLAAQPLPRVDGPPKSDGSMRFAADVRLPGQVYAAALIGRPAGEVPKGLHRGEGWVAAVADTSWAARRALAAAAPAFQGSRGDDDGITQAVELALAGNELPSLTGRTVTADYAMAPVPHLGLEPPAATARWVNGQLEAWASTQQPDALLAAIGGGQLYPMPVGSPDGVAMSNPAAPIAVELARRLGRPVQVVLSPAHARAVDPVLAPARARLRAQLGPDNRPIALAGQVAGLWPSFPYAVGRVDVRAAQPAVPITAGYLRGQDGLFAAFARESFIDELARQVGSEPLAFRISLLPGKPRLARVLSTAAAIGGWDGGGSGSSLGLAAHSAYGSHIALLASATIGGDGQVAVDRLVCAVDCGRVVNPQLVRQQVESGLIAALAYARAPAPSFRDGLLRSGGGVAPTLAGTPRIEVEVIPSAAEPGGLSGLSTAVLAPAVGNAVAAASGRRLRALPFDPMSEA</sequence>
<dbReference type="PANTHER" id="PTHR47495">
    <property type="entry name" value="ALDEHYDE DEHYDROGENASE"/>
    <property type="match status" value="1"/>
</dbReference>
<evidence type="ECO:0000313" key="3">
    <source>
        <dbReference type="EMBL" id="MCW3798098.1"/>
    </source>
</evidence>
<comment type="caution">
    <text evidence="3">The sequence shown here is derived from an EMBL/GenBank/DDBJ whole genome shotgun (WGS) entry which is preliminary data.</text>
</comment>
<dbReference type="PANTHER" id="PTHR47495:SF1">
    <property type="entry name" value="BLL3820 PROTEIN"/>
    <property type="match status" value="1"/>
</dbReference>
<dbReference type="EMBL" id="JAPDOB010000002">
    <property type="protein sequence ID" value="MCW3798098.1"/>
    <property type="molecule type" value="Genomic_DNA"/>
</dbReference>
<organism evidence="3 4">
    <name type="scientific">Sphingomonas arvum</name>
    <dbReference type="NCBI Taxonomy" id="2992113"/>
    <lineage>
        <taxon>Bacteria</taxon>
        <taxon>Pseudomonadati</taxon>
        <taxon>Pseudomonadota</taxon>
        <taxon>Alphaproteobacteria</taxon>
        <taxon>Sphingomonadales</taxon>
        <taxon>Sphingomonadaceae</taxon>
        <taxon>Sphingomonas</taxon>
    </lineage>
</organism>
<keyword evidence="4" id="KW-1185">Reference proteome</keyword>
<dbReference type="SUPFAM" id="SSF56003">
    <property type="entry name" value="Molybdenum cofactor-binding domain"/>
    <property type="match status" value="2"/>
</dbReference>
<dbReference type="Pfam" id="PF20256">
    <property type="entry name" value="MoCoBD_2"/>
    <property type="match status" value="2"/>
</dbReference>
<dbReference type="Gene3D" id="3.30.365.10">
    <property type="entry name" value="Aldehyde oxidase/xanthine dehydrogenase, molybdopterin binding domain"/>
    <property type="match status" value="4"/>
</dbReference>
<dbReference type="PROSITE" id="PS51318">
    <property type="entry name" value="TAT"/>
    <property type="match status" value="1"/>
</dbReference>
<dbReference type="InterPro" id="IPR052516">
    <property type="entry name" value="N-heterocyclic_Hydroxylase"/>
</dbReference>
<gene>
    <name evidence="3" type="ORF">OMW55_09810</name>
</gene>
<evidence type="ECO:0000313" key="4">
    <source>
        <dbReference type="Proteomes" id="UP001526246"/>
    </source>
</evidence>
<feature type="region of interest" description="Disordered" evidence="1">
    <location>
        <begin position="177"/>
        <end position="203"/>
    </location>
</feature>
<evidence type="ECO:0000259" key="2">
    <source>
        <dbReference type="Pfam" id="PF20256"/>
    </source>
</evidence>
<name>A0ABT3JG83_9SPHN</name>
<dbReference type="InterPro" id="IPR046867">
    <property type="entry name" value="AldOxase/xan_DH_MoCoBD2"/>
</dbReference>
<reference evidence="3 4" key="1">
    <citation type="submission" date="2022-10" db="EMBL/GenBank/DDBJ databases">
        <title>Sphingomonas sp.</title>
        <authorList>
            <person name="Jin C."/>
        </authorList>
    </citation>
    <scope>NUCLEOTIDE SEQUENCE [LARGE SCALE GENOMIC DNA]</scope>
    <source>
        <strain evidence="3 4">BN140010</strain>
    </source>
</reference>
<evidence type="ECO:0000256" key="1">
    <source>
        <dbReference type="SAM" id="MobiDB-lite"/>
    </source>
</evidence>
<feature type="domain" description="Aldehyde oxidase/xanthine dehydrogenase second molybdopterin binding" evidence="2">
    <location>
        <begin position="532"/>
        <end position="570"/>
    </location>
</feature>